<evidence type="ECO:0008006" key="3">
    <source>
        <dbReference type="Google" id="ProtNLM"/>
    </source>
</evidence>
<evidence type="ECO:0000313" key="2">
    <source>
        <dbReference type="Proteomes" id="UP000287352"/>
    </source>
</evidence>
<sequence>MSTTIQKEQFLERIRTGYTTFQELLQPLTPEQLTTPNVNGQWSIKDNLAHLSAWQKLVLNKIEALRFGVDRLHPPSSKDEDAINEEIYQQNKDLSLAEVQADFQATSQQLLAATEQLSEEQLNSPYPWGGTYAVWENIAGNTYDHYQEHATIILSWLAQHS</sequence>
<proteinExistence type="predicted"/>
<dbReference type="InterPro" id="IPR034660">
    <property type="entry name" value="DinB/YfiT-like"/>
</dbReference>
<name>A0A402A488_9CHLR</name>
<dbReference type="Proteomes" id="UP000287352">
    <property type="component" value="Unassembled WGS sequence"/>
</dbReference>
<dbReference type="AlphaFoldDB" id="A0A402A488"/>
<comment type="caution">
    <text evidence="1">The sequence shown here is derived from an EMBL/GenBank/DDBJ whole genome shotgun (WGS) entry which is preliminary data.</text>
</comment>
<accession>A0A402A488</accession>
<dbReference type="PANTHER" id="PTHR40658">
    <property type="match status" value="1"/>
</dbReference>
<dbReference type="SUPFAM" id="SSF109854">
    <property type="entry name" value="DinB/YfiT-like putative metalloenzymes"/>
    <property type="match status" value="1"/>
</dbReference>
<dbReference type="InterPro" id="IPR012550">
    <property type="entry name" value="DUF1706"/>
</dbReference>
<dbReference type="Gene3D" id="1.20.120.450">
    <property type="entry name" value="dinb family like domain"/>
    <property type="match status" value="1"/>
</dbReference>
<evidence type="ECO:0000313" key="1">
    <source>
        <dbReference type="EMBL" id="GCE13866.1"/>
    </source>
</evidence>
<dbReference type="Pfam" id="PF08020">
    <property type="entry name" value="DUF1706"/>
    <property type="match status" value="1"/>
</dbReference>
<reference evidence="2" key="1">
    <citation type="submission" date="2018-12" db="EMBL/GenBank/DDBJ databases">
        <title>Tengunoibacter tsumagoiensis gen. nov., sp. nov., Dictyobacter kobayashii sp. nov., D. alpinus sp. nov., and D. joshuensis sp. nov. and description of Dictyobacteraceae fam. nov. within the order Ktedonobacterales isolated from Tengu-no-mugimeshi.</title>
        <authorList>
            <person name="Wang C.M."/>
            <person name="Zheng Y."/>
            <person name="Sakai Y."/>
            <person name="Toyoda A."/>
            <person name="Minakuchi Y."/>
            <person name="Abe K."/>
            <person name="Yokota A."/>
            <person name="Yabe S."/>
        </authorList>
    </citation>
    <scope>NUCLEOTIDE SEQUENCE [LARGE SCALE GENOMIC DNA]</scope>
    <source>
        <strain evidence="2">Uno3</strain>
    </source>
</reference>
<keyword evidence="2" id="KW-1185">Reference proteome</keyword>
<dbReference type="RefSeq" id="WP_161975591.1">
    <property type="nucleotide sequence ID" value="NZ_BIFR01000001.1"/>
</dbReference>
<dbReference type="EMBL" id="BIFR01000001">
    <property type="protein sequence ID" value="GCE13866.1"/>
    <property type="molecule type" value="Genomic_DNA"/>
</dbReference>
<gene>
    <name evidence="1" type="ORF">KTT_37250</name>
</gene>
<protein>
    <recommendedName>
        <fullName evidence="3">ClbS/DfsB family four-helix bundle protein</fullName>
    </recommendedName>
</protein>
<organism evidence="1 2">
    <name type="scientific">Tengunoibacter tsumagoiensis</name>
    <dbReference type="NCBI Taxonomy" id="2014871"/>
    <lineage>
        <taxon>Bacteria</taxon>
        <taxon>Bacillati</taxon>
        <taxon>Chloroflexota</taxon>
        <taxon>Ktedonobacteria</taxon>
        <taxon>Ktedonobacterales</taxon>
        <taxon>Dictyobacteraceae</taxon>
        <taxon>Tengunoibacter</taxon>
    </lineage>
</organism>
<dbReference type="PANTHER" id="PTHR40658:SF4">
    <property type="entry name" value="HYPOTHETICAL CYTOSOLIC PROTEIN"/>
    <property type="match status" value="1"/>
</dbReference>